<keyword evidence="1" id="KW-0812">Transmembrane</keyword>
<evidence type="ECO:0000256" key="1">
    <source>
        <dbReference type="SAM" id="Phobius"/>
    </source>
</evidence>
<protein>
    <submittedName>
        <fullName evidence="2">Uncharacterized protein</fullName>
    </submittedName>
</protein>
<keyword evidence="3" id="KW-1185">Reference proteome</keyword>
<reference evidence="2 3" key="1">
    <citation type="submission" date="2024-06" db="EMBL/GenBank/DDBJ databases">
        <title>Lysinibacillus zambalefons sp. nov., a Novel Firmicute Isolated from the Poon Bato Zambales Hyperalkaline Spring.</title>
        <authorList>
            <person name="Aja J.A."/>
            <person name="Lazaro J.E.H."/>
            <person name="Llorin L.D."/>
            <person name="Lim K.R."/>
            <person name="Teodosio J."/>
            <person name="Dalisay D.S."/>
        </authorList>
    </citation>
    <scope>NUCLEOTIDE SEQUENCE [LARGE SCALE GENOMIC DNA]</scope>
    <source>
        <strain evidence="2 3">M3</strain>
    </source>
</reference>
<comment type="caution">
    <text evidence="2">The sequence shown here is derived from an EMBL/GenBank/DDBJ whole genome shotgun (WGS) entry which is preliminary data.</text>
</comment>
<gene>
    <name evidence="2" type="ORF">ABNX05_12095</name>
</gene>
<feature type="transmembrane region" description="Helical" evidence="1">
    <location>
        <begin position="12"/>
        <end position="34"/>
    </location>
</feature>
<dbReference type="RefSeq" id="WP_349659989.1">
    <property type="nucleotide sequence ID" value="NZ_JBEGDG010000008.1"/>
</dbReference>
<keyword evidence="1" id="KW-1133">Transmembrane helix</keyword>
<proteinExistence type="predicted"/>
<evidence type="ECO:0000313" key="2">
    <source>
        <dbReference type="EMBL" id="MEQ6355362.1"/>
    </source>
</evidence>
<organism evidence="2 3">
    <name type="scientific">Lysinibacillus zambalensis</name>
    <dbReference type="NCBI Taxonomy" id="3160866"/>
    <lineage>
        <taxon>Bacteria</taxon>
        <taxon>Bacillati</taxon>
        <taxon>Bacillota</taxon>
        <taxon>Bacilli</taxon>
        <taxon>Bacillales</taxon>
        <taxon>Bacillaceae</taxon>
        <taxon>Lysinibacillus</taxon>
    </lineage>
</organism>
<sequence>MKIVSQVMRKQIFRAMIIGGVVGLFGVGIFLGILQASNQFSIKNDSNEVANKSNSNTKGETITTAGGATKGPMLFASQAGVYSNYESASAFVSEHPSLKESAIVEVDGKFHVWTSVVTDESQLVFLKDPATFKKAFTLSGDSCKEATLAELPSVLTDKNATKLNFKDNSKDSTLPADWQSIGAAATSISSDTSIIRLQVLAHYKSKNACLQVKF</sequence>
<dbReference type="EMBL" id="JBEGDG010000008">
    <property type="protein sequence ID" value="MEQ6355362.1"/>
    <property type="molecule type" value="Genomic_DNA"/>
</dbReference>
<keyword evidence="1" id="KW-0472">Membrane</keyword>
<name>A0ABV1MS77_9BACI</name>
<dbReference type="Proteomes" id="UP001478862">
    <property type="component" value="Unassembled WGS sequence"/>
</dbReference>
<evidence type="ECO:0000313" key="3">
    <source>
        <dbReference type="Proteomes" id="UP001478862"/>
    </source>
</evidence>
<accession>A0ABV1MS77</accession>